<accession>A0ABX2ZV18</accession>
<name>A0ABX2ZV18_9BACI</name>
<dbReference type="Pfam" id="PF00561">
    <property type="entry name" value="Abhydrolase_1"/>
    <property type="match status" value="1"/>
</dbReference>
<gene>
    <name evidence="2" type="ORF">BED47_00005</name>
</gene>
<dbReference type="SUPFAM" id="SSF53474">
    <property type="entry name" value="alpha/beta-Hydrolases"/>
    <property type="match status" value="1"/>
</dbReference>
<dbReference type="InterPro" id="IPR029058">
    <property type="entry name" value="AB_hydrolase_fold"/>
</dbReference>
<sequence length="288" mass="33216">MFVNGELGTYHVRVKGDGKVTVLLECGMMHTLHQWKYLQEELSKYAKVITYDRLGYGKSGIWTTERSTEQQAFECYDMLLALNIKSPLIAVGHSLGAYIVFQLSRLFPNAIQSMILLDPTHPTLEEHEQKFYDKLLYQFAIMMKNANQFNLTKVIPNKLINKILKTAPDNQLEMISAVKSYKHWKTVVSEWKNLNYSNLRIKDALKINMNIPLLVLTASNQSGLQLNLKKKKELLHKVEKYHIEYCETTNQGNRQTLEGHTHSTIYGNNEENAKSIGQIIKKQIELLN</sequence>
<protein>
    <recommendedName>
        <fullName evidence="1">AB hydrolase-1 domain-containing protein</fullName>
    </recommendedName>
</protein>
<proteinExistence type="predicted"/>
<dbReference type="InterPro" id="IPR000073">
    <property type="entry name" value="AB_hydrolase_1"/>
</dbReference>
<keyword evidence="3" id="KW-1185">Reference proteome</keyword>
<dbReference type="PANTHER" id="PTHR43798">
    <property type="entry name" value="MONOACYLGLYCEROL LIPASE"/>
    <property type="match status" value="1"/>
</dbReference>
<dbReference type="RefSeq" id="WP_069031789.1">
    <property type="nucleotide sequence ID" value="NZ_MDKC01000001.1"/>
</dbReference>
<feature type="domain" description="AB hydrolase-1" evidence="1">
    <location>
        <begin position="22"/>
        <end position="165"/>
    </location>
</feature>
<dbReference type="PANTHER" id="PTHR43798:SF33">
    <property type="entry name" value="HYDROLASE, PUTATIVE (AFU_ORTHOLOGUE AFUA_2G14860)-RELATED"/>
    <property type="match status" value="1"/>
</dbReference>
<reference evidence="2 3" key="1">
    <citation type="submission" date="2016-07" db="EMBL/GenBank/DDBJ databases">
        <authorList>
            <person name="Townsley L."/>
            <person name="Shank E.A."/>
        </authorList>
    </citation>
    <scope>NUCLEOTIDE SEQUENCE [LARGE SCALE GENOMIC DNA]</scope>
    <source>
        <strain evidence="2 3">CH01</strain>
    </source>
</reference>
<dbReference type="EMBL" id="MDKC01000001">
    <property type="protein sequence ID" value="ODG93591.1"/>
    <property type="molecule type" value="Genomic_DNA"/>
</dbReference>
<evidence type="ECO:0000259" key="1">
    <source>
        <dbReference type="Pfam" id="PF00561"/>
    </source>
</evidence>
<comment type="caution">
    <text evidence="2">The sequence shown here is derived from an EMBL/GenBank/DDBJ whole genome shotgun (WGS) entry which is preliminary data.</text>
</comment>
<evidence type="ECO:0000313" key="2">
    <source>
        <dbReference type="EMBL" id="ODG93591.1"/>
    </source>
</evidence>
<organism evidence="2 3">
    <name type="scientific">Gottfriedia luciferensis</name>
    <dbReference type="NCBI Taxonomy" id="178774"/>
    <lineage>
        <taxon>Bacteria</taxon>
        <taxon>Bacillati</taxon>
        <taxon>Bacillota</taxon>
        <taxon>Bacilli</taxon>
        <taxon>Bacillales</taxon>
        <taxon>Bacillaceae</taxon>
        <taxon>Gottfriedia</taxon>
    </lineage>
</organism>
<dbReference type="Proteomes" id="UP000094580">
    <property type="component" value="Unassembled WGS sequence"/>
</dbReference>
<dbReference type="Gene3D" id="3.40.50.1820">
    <property type="entry name" value="alpha/beta hydrolase"/>
    <property type="match status" value="1"/>
</dbReference>
<evidence type="ECO:0000313" key="3">
    <source>
        <dbReference type="Proteomes" id="UP000094580"/>
    </source>
</evidence>
<dbReference type="InterPro" id="IPR050266">
    <property type="entry name" value="AB_hydrolase_sf"/>
</dbReference>